<proteinExistence type="inferred from homology"/>
<evidence type="ECO:0000256" key="3">
    <source>
        <dbReference type="ARBA" id="ARBA00022692"/>
    </source>
</evidence>
<dbReference type="Pfam" id="PF00892">
    <property type="entry name" value="EamA"/>
    <property type="match status" value="1"/>
</dbReference>
<keyword evidence="5 6" id="KW-0472">Membrane</keyword>
<comment type="subcellular location">
    <subcellularLocation>
        <location evidence="1 6">Membrane</location>
        <topology evidence="1 6">Multi-pass membrane protein</topology>
    </subcellularLocation>
</comment>
<gene>
    <name evidence="8" type="ORF">RHSIM_Rhsim08G0004000</name>
</gene>
<protein>
    <recommendedName>
        <fullName evidence="6">WAT1-related protein</fullName>
    </recommendedName>
</protein>
<feature type="transmembrane region" description="Helical" evidence="6">
    <location>
        <begin position="226"/>
        <end position="246"/>
    </location>
</feature>
<feature type="transmembrane region" description="Helical" evidence="6">
    <location>
        <begin position="42"/>
        <end position="61"/>
    </location>
</feature>
<dbReference type="PANTHER" id="PTHR31218">
    <property type="entry name" value="WAT1-RELATED PROTEIN"/>
    <property type="match status" value="1"/>
</dbReference>
<sequence length="323" mass="35484">MKIMEAKRAYLAVILIQSIYAGMFLLSKAAFDLGMNTFVFVFYRQAAAAVFLIPLAAAFEWMEMVRLRTSGGIAKVAGLAICLVGVATIAFYRGPTLKLLVHHHLLGSYHNTTIQQHGHEVASNSHTTWIKGCFLMLMANIFWGLWLVLQVPVIKSYPSKLVLTALQCLFSAIQSFLIAVALERDPNQWRLEWNVRLLAVVYCGVVVTGVTFYLQAWVIEKKGPVFLAMSQPLAFAFTIFSSAFLLGETISLGSVLGAMVLVGGLYSVLWGKNREHKVEDGICLTSKTPAAEIACSGSNSKEAIVEATKTVPVCIMVTMDYCN</sequence>
<evidence type="ECO:0000313" key="8">
    <source>
        <dbReference type="EMBL" id="KAF7134894.1"/>
    </source>
</evidence>
<dbReference type="InterPro" id="IPR037185">
    <property type="entry name" value="EmrE-like"/>
</dbReference>
<feature type="domain" description="EamA" evidence="7">
    <location>
        <begin position="131"/>
        <end position="269"/>
    </location>
</feature>
<feature type="transmembrane region" description="Helical" evidence="6">
    <location>
        <begin position="9"/>
        <end position="30"/>
    </location>
</feature>
<feature type="transmembrane region" description="Helical" evidence="6">
    <location>
        <begin position="73"/>
        <end position="92"/>
    </location>
</feature>
<comment type="caution">
    <text evidence="8">The sequence shown here is derived from an EMBL/GenBank/DDBJ whole genome shotgun (WGS) entry which is preliminary data.</text>
</comment>
<dbReference type="InterPro" id="IPR000620">
    <property type="entry name" value="EamA_dom"/>
</dbReference>
<evidence type="ECO:0000256" key="5">
    <source>
        <dbReference type="ARBA" id="ARBA00023136"/>
    </source>
</evidence>
<keyword evidence="3 6" id="KW-0812">Transmembrane</keyword>
<dbReference type="EMBL" id="WJXA01000008">
    <property type="protein sequence ID" value="KAF7134894.1"/>
    <property type="molecule type" value="Genomic_DNA"/>
</dbReference>
<evidence type="ECO:0000256" key="1">
    <source>
        <dbReference type="ARBA" id="ARBA00004141"/>
    </source>
</evidence>
<dbReference type="GO" id="GO:0016020">
    <property type="term" value="C:membrane"/>
    <property type="evidence" value="ECO:0007669"/>
    <property type="project" value="UniProtKB-SubCell"/>
</dbReference>
<feature type="transmembrane region" description="Helical" evidence="6">
    <location>
        <begin position="129"/>
        <end position="149"/>
    </location>
</feature>
<keyword evidence="9" id="KW-1185">Reference proteome</keyword>
<comment type="similarity">
    <text evidence="2 6">Belongs to the drug/metabolite transporter (DMT) superfamily. Plant drug/metabolite exporter (P-DME) (TC 2.A.7.4) family.</text>
</comment>
<accession>A0A834GL21</accession>
<evidence type="ECO:0000313" key="9">
    <source>
        <dbReference type="Proteomes" id="UP000626092"/>
    </source>
</evidence>
<organism evidence="8 9">
    <name type="scientific">Rhododendron simsii</name>
    <name type="common">Sims's rhododendron</name>
    <dbReference type="NCBI Taxonomy" id="118357"/>
    <lineage>
        <taxon>Eukaryota</taxon>
        <taxon>Viridiplantae</taxon>
        <taxon>Streptophyta</taxon>
        <taxon>Embryophyta</taxon>
        <taxon>Tracheophyta</taxon>
        <taxon>Spermatophyta</taxon>
        <taxon>Magnoliopsida</taxon>
        <taxon>eudicotyledons</taxon>
        <taxon>Gunneridae</taxon>
        <taxon>Pentapetalae</taxon>
        <taxon>asterids</taxon>
        <taxon>Ericales</taxon>
        <taxon>Ericaceae</taxon>
        <taxon>Ericoideae</taxon>
        <taxon>Rhodoreae</taxon>
        <taxon>Rhododendron</taxon>
    </lineage>
</organism>
<evidence type="ECO:0000256" key="2">
    <source>
        <dbReference type="ARBA" id="ARBA00007635"/>
    </source>
</evidence>
<evidence type="ECO:0000259" key="7">
    <source>
        <dbReference type="Pfam" id="PF00892"/>
    </source>
</evidence>
<name>A0A834GL21_RHOSS</name>
<feature type="transmembrane region" description="Helical" evidence="6">
    <location>
        <begin position="193"/>
        <end position="214"/>
    </location>
</feature>
<dbReference type="Proteomes" id="UP000626092">
    <property type="component" value="Unassembled WGS sequence"/>
</dbReference>
<dbReference type="AlphaFoldDB" id="A0A834GL21"/>
<dbReference type="OrthoDB" id="1718296at2759"/>
<keyword evidence="4 6" id="KW-1133">Transmembrane helix</keyword>
<reference evidence="8" key="1">
    <citation type="submission" date="2019-11" db="EMBL/GenBank/DDBJ databases">
        <authorList>
            <person name="Liu Y."/>
            <person name="Hou J."/>
            <person name="Li T.-Q."/>
            <person name="Guan C.-H."/>
            <person name="Wu X."/>
            <person name="Wu H.-Z."/>
            <person name="Ling F."/>
            <person name="Zhang R."/>
            <person name="Shi X.-G."/>
            <person name="Ren J.-P."/>
            <person name="Chen E.-F."/>
            <person name="Sun J.-M."/>
        </authorList>
    </citation>
    <scope>NUCLEOTIDE SEQUENCE</scope>
    <source>
        <strain evidence="8">Adult_tree_wgs_1</strain>
        <tissue evidence="8">Leaves</tissue>
    </source>
</reference>
<evidence type="ECO:0000256" key="4">
    <source>
        <dbReference type="ARBA" id="ARBA00022989"/>
    </source>
</evidence>
<dbReference type="SUPFAM" id="SSF103481">
    <property type="entry name" value="Multidrug resistance efflux transporter EmrE"/>
    <property type="match status" value="1"/>
</dbReference>
<feature type="transmembrane region" description="Helical" evidence="6">
    <location>
        <begin position="252"/>
        <end position="270"/>
    </location>
</feature>
<evidence type="ECO:0000256" key="6">
    <source>
        <dbReference type="RuleBase" id="RU363077"/>
    </source>
</evidence>
<dbReference type="GO" id="GO:0022857">
    <property type="term" value="F:transmembrane transporter activity"/>
    <property type="evidence" value="ECO:0007669"/>
    <property type="project" value="InterPro"/>
</dbReference>
<dbReference type="InterPro" id="IPR030184">
    <property type="entry name" value="WAT1-related"/>
</dbReference>
<feature type="transmembrane region" description="Helical" evidence="6">
    <location>
        <begin position="161"/>
        <end position="181"/>
    </location>
</feature>